<evidence type="ECO:0000256" key="1">
    <source>
        <dbReference type="ARBA" id="ARBA00001946"/>
    </source>
</evidence>
<dbReference type="PANTHER" id="PTHR43046">
    <property type="entry name" value="GDP-MANNOSE MANNOSYL HYDROLASE"/>
    <property type="match status" value="1"/>
</dbReference>
<dbReference type="AlphaFoldDB" id="A0A1G2ELY7"/>
<protein>
    <recommendedName>
        <fullName evidence="3">Nudix hydrolase domain-containing protein</fullName>
    </recommendedName>
</protein>
<dbReference type="Pfam" id="PF00293">
    <property type="entry name" value="NUDIX"/>
    <property type="match status" value="1"/>
</dbReference>
<dbReference type="EMBL" id="MHMN01000056">
    <property type="protein sequence ID" value="OGZ26777.1"/>
    <property type="molecule type" value="Genomic_DNA"/>
</dbReference>
<dbReference type="InterPro" id="IPR000086">
    <property type="entry name" value="NUDIX_hydrolase_dom"/>
</dbReference>
<accession>A0A1G2ELY7</accession>
<keyword evidence="2" id="KW-0378">Hydrolase</keyword>
<evidence type="ECO:0000256" key="2">
    <source>
        <dbReference type="ARBA" id="ARBA00022801"/>
    </source>
</evidence>
<sequence>MKERFKITPAVYLILIKDGKILLQRRYNTGYFDGYYSLPAGHLDGNETFKQAMAREAKEETGIDLDVADLELVHVMNRKIPENERADFFFTAKNWIGEPKITESDKCDDLSWFDLNNLPDNIIPYIKQAINSFSNNIIYSECEGEKK</sequence>
<evidence type="ECO:0000259" key="3">
    <source>
        <dbReference type="PROSITE" id="PS51462"/>
    </source>
</evidence>
<dbReference type="PROSITE" id="PS00893">
    <property type="entry name" value="NUDIX_BOX"/>
    <property type="match status" value="1"/>
</dbReference>
<gene>
    <name evidence="4" type="ORF">A2427_00570</name>
</gene>
<feature type="domain" description="Nudix hydrolase" evidence="3">
    <location>
        <begin position="6"/>
        <end position="136"/>
    </location>
</feature>
<reference evidence="4 5" key="1">
    <citation type="journal article" date="2016" name="Nat. Commun.">
        <title>Thousands of microbial genomes shed light on interconnected biogeochemical processes in an aquifer system.</title>
        <authorList>
            <person name="Anantharaman K."/>
            <person name="Brown C.T."/>
            <person name="Hug L.A."/>
            <person name="Sharon I."/>
            <person name="Castelle C.J."/>
            <person name="Probst A.J."/>
            <person name="Thomas B.C."/>
            <person name="Singh A."/>
            <person name="Wilkins M.J."/>
            <person name="Karaoz U."/>
            <person name="Brodie E.L."/>
            <person name="Williams K.H."/>
            <person name="Hubbard S.S."/>
            <person name="Banfield J.F."/>
        </authorList>
    </citation>
    <scope>NUCLEOTIDE SEQUENCE [LARGE SCALE GENOMIC DNA]</scope>
</reference>
<dbReference type="InterPro" id="IPR020084">
    <property type="entry name" value="NUDIX_hydrolase_CS"/>
</dbReference>
<dbReference type="InterPro" id="IPR015797">
    <property type="entry name" value="NUDIX_hydrolase-like_dom_sf"/>
</dbReference>
<dbReference type="PANTHER" id="PTHR43046:SF16">
    <property type="entry name" value="ADP-RIBOSE PYROPHOSPHATASE YJHB-RELATED"/>
    <property type="match status" value="1"/>
</dbReference>
<evidence type="ECO:0000313" key="4">
    <source>
        <dbReference type="EMBL" id="OGZ26777.1"/>
    </source>
</evidence>
<comment type="cofactor">
    <cofactor evidence="1">
        <name>Mg(2+)</name>
        <dbReference type="ChEBI" id="CHEBI:18420"/>
    </cofactor>
</comment>
<evidence type="ECO:0000313" key="5">
    <source>
        <dbReference type="Proteomes" id="UP000176326"/>
    </source>
</evidence>
<dbReference type="PROSITE" id="PS51462">
    <property type="entry name" value="NUDIX"/>
    <property type="match status" value="1"/>
</dbReference>
<dbReference type="Gene3D" id="3.90.79.10">
    <property type="entry name" value="Nucleoside Triphosphate Pyrophosphohydrolase"/>
    <property type="match status" value="1"/>
</dbReference>
<name>A0A1G2ELY7_9BACT</name>
<dbReference type="GO" id="GO:0016787">
    <property type="term" value="F:hydrolase activity"/>
    <property type="evidence" value="ECO:0007669"/>
    <property type="project" value="UniProtKB-KW"/>
</dbReference>
<dbReference type="SUPFAM" id="SSF55811">
    <property type="entry name" value="Nudix"/>
    <property type="match status" value="1"/>
</dbReference>
<organism evidence="4 5">
    <name type="scientific">Candidatus Nealsonbacteria bacterium RIFOXYC1_FULL_40_7</name>
    <dbReference type="NCBI Taxonomy" id="1801678"/>
    <lineage>
        <taxon>Bacteria</taxon>
        <taxon>Candidatus Nealsoniibacteriota</taxon>
    </lineage>
</organism>
<proteinExistence type="predicted"/>
<dbReference type="CDD" id="cd04683">
    <property type="entry name" value="NUDIX_Hydrolase"/>
    <property type="match status" value="1"/>
</dbReference>
<dbReference type="Proteomes" id="UP000176326">
    <property type="component" value="Unassembled WGS sequence"/>
</dbReference>
<comment type="caution">
    <text evidence="4">The sequence shown here is derived from an EMBL/GenBank/DDBJ whole genome shotgun (WGS) entry which is preliminary data.</text>
</comment>